<dbReference type="InterPro" id="IPR001466">
    <property type="entry name" value="Beta-lactam-related"/>
</dbReference>
<evidence type="ECO:0000259" key="2">
    <source>
        <dbReference type="Pfam" id="PF00144"/>
    </source>
</evidence>
<accession>A0A9W4TJJ6</accession>
<sequence>MMRKLHSELHFANYKNNLTTFIFSIIISIISIVNAEAQNKAAAIDNLMKHCSANGIFNGTILVSEDGKVIYKKAFGYLNNETKQKLTTKSVFGLASVSKQFTAMGIMILQERNKLSYSDKLIKYFPELPDYAKDITVRNLLNHTSGLPQYYEYTDKDNLHNSEILKILINRNQLDFKTGEQYVYNNGGYVLLALIIEKISNQPFEAFLKENIFDPLEMKNTLVCSDSLFRIRNRAIGYTRIGETDDFRISHTGSTSMISNVDDLFLWEQSLYGQKLVSNKTMDEAFMSVFLNNGSISNYGFGWKIKNHKQDKTVEHSGSDFGYRTFIKRNLTKNNSYILLTNNGDAVALNEINGAIDNILEVNAYELPKIPVFSKLKESLKNNSTDTAIEITRQAIKKTPDLFAFDDDAINELGYKYLVEKKTNDALSIFKFNAELNPNSSNVYDSLGEVYLVVNDTVNAAENYKKSIKLDSNNANAITVLTKLGISSAELVAKVIVPSEVLRSYGGKYQLNNNYFFTVTSDDKQLFIQGTGEAITTVFPMSQNRFYSKIISAQFTFNTDQNGKIASLTINMGSDIIAKKIE</sequence>
<gene>
    <name evidence="4" type="ORF">TRV642_3368</name>
</gene>
<dbReference type="InterPro" id="IPR019734">
    <property type="entry name" value="TPR_rpt"/>
</dbReference>
<dbReference type="AlphaFoldDB" id="A0A9W4TJJ6"/>
<dbReference type="InterPro" id="IPR011990">
    <property type="entry name" value="TPR-like_helical_dom_sf"/>
</dbReference>
<protein>
    <submittedName>
        <fullName evidence="4">CubicO group peptidase (Beta-lactamase class C family)</fullName>
    </submittedName>
</protein>
<dbReference type="SMART" id="SM00028">
    <property type="entry name" value="TPR"/>
    <property type="match status" value="2"/>
</dbReference>
<evidence type="ECO:0000259" key="3">
    <source>
        <dbReference type="Pfam" id="PF11954"/>
    </source>
</evidence>
<dbReference type="Pfam" id="PF00144">
    <property type="entry name" value="Beta-lactamase"/>
    <property type="match status" value="1"/>
</dbReference>
<dbReference type="Gene3D" id="1.25.40.10">
    <property type="entry name" value="Tetratricopeptide repeat domain"/>
    <property type="match status" value="1"/>
</dbReference>
<dbReference type="PROSITE" id="PS50005">
    <property type="entry name" value="TPR"/>
    <property type="match status" value="2"/>
</dbReference>
<proteinExistence type="predicted"/>
<dbReference type="PANTHER" id="PTHR46825">
    <property type="entry name" value="D-ALANYL-D-ALANINE-CARBOXYPEPTIDASE/ENDOPEPTIDASE AMPH"/>
    <property type="match status" value="1"/>
</dbReference>
<dbReference type="InterPro" id="IPR012338">
    <property type="entry name" value="Beta-lactam/transpept-like"/>
</dbReference>
<dbReference type="InterPro" id="IPR021860">
    <property type="entry name" value="Peptidase_S12_Pab87-rel_C"/>
</dbReference>
<feature type="repeat" description="TPR" evidence="1">
    <location>
        <begin position="441"/>
        <end position="474"/>
    </location>
</feature>
<evidence type="ECO:0000256" key="1">
    <source>
        <dbReference type="PROSITE-ProRule" id="PRU00339"/>
    </source>
</evidence>
<dbReference type="InterPro" id="IPR050491">
    <property type="entry name" value="AmpC-like"/>
</dbReference>
<dbReference type="SUPFAM" id="SSF56601">
    <property type="entry name" value="beta-lactamase/transpeptidase-like"/>
    <property type="match status" value="1"/>
</dbReference>
<name>A0A9W4TJJ6_9FLAO</name>
<dbReference type="EMBL" id="OX336425">
    <property type="protein sequence ID" value="CAI2768169.1"/>
    <property type="molecule type" value="Genomic_DNA"/>
</dbReference>
<dbReference type="KEGG" id="fcs:TRV642_3368"/>
<feature type="domain" description="Peptidase S12 Pab87-related C-terminal" evidence="3">
    <location>
        <begin position="494"/>
        <end position="571"/>
    </location>
</feature>
<dbReference type="SUPFAM" id="SSF48452">
    <property type="entry name" value="TPR-like"/>
    <property type="match status" value="1"/>
</dbReference>
<keyword evidence="1" id="KW-0802">TPR repeat</keyword>
<dbReference type="RefSeq" id="WP_263360842.1">
    <property type="nucleotide sequence ID" value="NZ_OX336425.1"/>
</dbReference>
<reference evidence="4" key="1">
    <citation type="submission" date="2022-09" db="EMBL/GenBank/DDBJ databases">
        <authorList>
            <person name="Duchaud E."/>
        </authorList>
    </citation>
    <scope>NUCLEOTIDE SEQUENCE</scope>
    <source>
        <strain evidence="4">TRV642</strain>
    </source>
</reference>
<dbReference type="Pfam" id="PF11954">
    <property type="entry name" value="DUF3471"/>
    <property type="match status" value="1"/>
</dbReference>
<feature type="repeat" description="TPR" evidence="1">
    <location>
        <begin position="407"/>
        <end position="440"/>
    </location>
</feature>
<evidence type="ECO:0000313" key="5">
    <source>
        <dbReference type="Proteomes" id="UP001152749"/>
    </source>
</evidence>
<dbReference type="Gene3D" id="3.40.710.10">
    <property type="entry name" value="DD-peptidase/beta-lactamase superfamily"/>
    <property type="match status" value="1"/>
</dbReference>
<dbReference type="PANTHER" id="PTHR46825:SF9">
    <property type="entry name" value="BETA-LACTAMASE-RELATED DOMAIN-CONTAINING PROTEIN"/>
    <property type="match status" value="1"/>
</dbReference>
<evidence type="ECO:0000313" key="4">
    <source>
        <dbReference type="EMBL" id="CAI2768169.1"/>
    </source>
</evidence>
<dbReference type="Proteomes" id="UP001152749">
    <property type="component" value="Chromosome"/>
</dbReference>
<feature type="domain" description="Beta-lactamase-related" evidence="2">
    <location>
        <begin position="45"/>
        <end position="344"/>
    </location>
</feature>
<organism evidence="4 5">
    <name type="scientific">Flavobacterium collinsii</name>
    <dbReference type="NCBI Taxonomy" id="1114861"/>
    <lineage>
        <taxon>Bacteria</taxon>
        <taxon>Pseudomonadati</taxon>
        <taxon>Bacteroidota</taxon>
        <taxon>Flavobacteriia</taxon>
        <taxon>Flavobacteriales</taxon>
        <taxon>Flavobacteriaceae</taxon>
        <taxon>Flavobacterium</taxon>
    </lineage>
</organism>